<feature type="transmembrane region" description="Helical" evidence="1">
    <location>
        <begin position="116"/>
        <end position="133"/>
    </location>
</feature>
<proteinExistence type="predicted"/>
<accession>A0A8J8NKX6</accession>
<comment type="caution">
    <text evidence="2">The sequence shown here is derived from an EMBL/GenBank/DDBJ whole genome shotgun (WGS) entry which is preliminary data.</text>
</comment>
<keyword evidence="1" id="KW-0472">Membrane</keyword>
<gene>
    <name evidence="2" type="ORF">FGO68_gene15397</name>
</gene>
<keyword evidence="3" id="KW-1185">Reference proteome</keyword>
<dbReference type="AlphaFoldDB" id="A0A8J8NKX6"/>
<name>A0A8J8NKX6_HALGN</name>
<evidence type="ECO:0000256" key="1">
    <source>
        <dbReference type="SAM" id="Phobius"/>
    </source>
</evidence>
<evidence type="ECO:0000313" key="2">
    <source>
        <dbReference type="EMBL" id="TNV76045.1"/>
    </source>
</evidence>
<feature type="transmembrane region" description="Helical" evidence="1">
    <location>
        <begin position="140"/>
        <end position="162"/>
    </location>
</feature>
<keyword evidence="1" id="KW-1133">Transmembrane helix</keyword>
<feature type="transmembrane region" description="Helical" evidence="1">
    <location>
        <begin position="90"/>
        <end position="110"/>
    </location>
</feature>
<sequence>MSEIATILHDVFRYGTAGYTALSAVVIFFEQIGTIFTPSAWTGSSIMNYLIVMIVAGLLESIHVAISAGLGQMFNFFGFHPKSFTTQGQWVVYTIAQSIVTLALLVMSFFADGFAIAINDWWISVGGAAYGAIDYKAYKLGAMVSILFPLSDVIYGVSQIIITSFV</sequence>
<feature type="transmembrane region" description="Helical" evidence="1">
    <location>
        <begin position="12"/>
        <end position="29"/>
    </location>
</feature>
<dbReference type="EMBL" id="RRYP01014302">
    <property type="protein sequence ID" value="TNV76045.1"/>
    <property type="molecule type" value="Genomic_DNA"/>
</dbReference>
<keyword evidence="1" id="KW-0812">Transmembrane</keyword>
<dbReference type="Proteomes" id="UP000785679">
    <property type="component" value="Unassembled WGS sequence"/>
</dbReference>
<evidence type="ECO:0000313" key="3">
    <source>
        <dbReference type="Proteomes" id="UP000785679"/>
    </source>
</evidence>
<reference evidence="2" key="1">
    <citation type="submission" date="2019-06" db="EMBL/GenBank/DDBJ databases">
        <authorList>
            <person name="Zheng W."/>
        </authorList>
    </citation>
    <scope>NUCLEOTIDE SEQUENCE</scope>
    <source>
        <strain evidence="2">QDHG01</strain>
    </source>
</reference>
<protein>
    <submittedName>
        <fullName evidence="2">Uncharacterized protein</fullName>
    </submittedName>
</protein>
<feature type="transmembrane region" description="Helical" evidence="1">
    <location>
        <begin position="49"/>
        <end position="70"/>
    </location>
</feature>
<organism evidence="2 3">
    <name type="scientific">Halteria grandinella</name>
    <dbReference type="NCBI Taxonomy" id="5974"/>
    <lineage>
        <taxon>Eukaryota</taxon>
        <taxon>Sar</taxon>
        <taxon>Alveolata</taxon>
        <taxon>Ciliophora</taxon>
        <taxon>Intramacronucleata</taxon>
        <taxon>Spirotrichea</taxon>
        <taxon>Stichotrichia</taxon>
        <taxon>Sporadotrichida</taxon>
        <taxon>Halteriidae</taxon>
        <taxon>Halteria</taxon>
    </lineage>
</organism>